<dbReference type="Proteomes" id="UP000266841">
    <property type="component" value="Unassembled WGS sequence"/>
</dbReference>
<feature type="region of interest" description="Disordered" evidence="1">
    <location>
        <begin position="1"/>
        <end position="54"/>
    </location>
</feature>
<organism evidence="2 3">
    <name type="scientific">Thalassiosira oceanica</name>
    <name type="common">Marine diatom</name>
    <dbReference type="NCBI Taxonomy" id="159749"/>
    <lineage>
        <taxon>Eukaryota</taxon>
        <taxon>Sar</taxon>
        <taxon>Stramenopiles</taxon>
        <taxon>Ochrophyta</taxon>
        <taxon>Bacillariophyta</taxon>
        <taxon>Coscinodiscophyceae</taxon>
        <taxon>Thalassiosirophycidae</taxon>
        <taxon>Thalassiosirales</taxon>
        <taxon>Thalassiosiraceae</taxon>
        <taxon>Thalassiosira</taxon>
    </lineage>
</organism>
<evidence type="ECO:0000256" key="1">
    <source>
        <dbReference type="SAM" id="MobiDB-lite"/>
    </source>
</evidence>
<protein>
    <submittedName>
        <fullName evidence="2">Uncharacterized protein</fullName>
    </submittedName>
</protein>
<sequence>MMPRRPGLDQVRVYPPRRPGLDQVRVDPQPLSGDAEDGVLSTHRPSGPAGEPPA</sequence>
<reference evidence="2 3" key="1">
    <citation type="journal article" date="2012" name="Genome Biol.">
        <title>Genome and low-iron response of an oceanic diatom adapted to chronic iron limitation.</title>
        <authorList>
            <person name="Lommer M."/>
            <person name="Specht M."/>
            <person name="Roy A.S."/>
            <person name="Kraemer L."/>
            <person name="Andreson R."/>
            <person name="Gutowska M.A."/>
            <person name="Wolf J."/>
            <person name="Bergner S.V."/>
            <person name="Schilhabel M.B."/>
            <person name="Klostermeier U.C."/>
            <person name="Beiko R.G."/>
            <person name="Rosenstiel P."/>
            <person name="Hippler M."/>
            <person name="Laroche J."/>
        </authorList>
    </citation>
    <scope>NUCLEOTIDE SEQUENCE [LARGE SCALE GENOMIC DNA]</scope>
    <source>
        <strain evidence="2 3">CCMP1005</strain>
    </source>
</reference>
<gene>
    <name evidence="2" type="ORF">THAOC_20796</name>
</gene>
<dbReference type="AlphaFoldDB" id="K0SDJ6"/>
<proteinExistence type="predicted"/>
<comment type="caution">
    <text evidence="2">The sequence shown here is derived from an EMBL/GenBank/DDBJ whole genome shotgun (WGS) entry which is preliminary data.</text>
</comment>
<evidence type="ECO:0000313" key="2">
    <source>
        <dbReference type="EMBL" id="EJK59036.1"/>
    </source>
</evidence>
<name>K0SDJ6_THAOC</name>
<accession>K0SDJ6</accession>
<evidence type="ECO:0000313" key="3">
    <source>
        <dbReference type="Proteomes" id="UP000266841"/>
    </source>
</evidence>
<feature type="non-terminal residue" evidence="2">
    <location>
        <position position="54"/>
    </location>
</feature>
<keyword evidence="3" id="KW-1185">Reference proteome</keyword>
<dbReference type="EMBL" id="AGNL01023781">
    <property type="protein sequence ID" value="EJK59036.1"/>
    <property type="molecule type" value="Genomic_DNA"/>
</dbReference>